<dbReference type="SUPFAM" id="SSF49265">
    <property type="entry name" value="Fibronectin type III"/>
    <property type="match status" value="1"/>
</dbReference>
<feature type="region of interest" description="Disordered" evidence="1">
    <location>
        <begin position="45"/>
        <end position="129"/>
    </location>
</feature>
<dbReference type="EMBL" id="LLKB01000005">
    <property type="protein sequence ID" value="KQC84762.1"/>
    <property type="molecule type" value="Genomic_DNA"/>
</dbReference>
<feature type="chain" id="PRO_5043845374" description="Fibronectin type-III domain-containing protein" evidence="2">
    <location>
        <begin position="27"/>
        <end position="242"/>
    </location>
</feature>
<dbReference type="InterPro" id="IPR003961">
    <property type="entry name" value="FN3_dom"/>
</dbReference>
<name>A0AAW3JQP8_9FIRM</name>
<feature type="compositionally biased region" description="Low complexity" evidence="1">
    <location>
        <begin position="45"/>
        <end position="59"/>
    </location>
</feature>
<proteinExistence type="predicted"/>
<feature type="domain" description="Fibronectin type-III" evidence="3">
    <location>
        <begin position="149"/>
        <end position="242"/>
    </location>
</feature>
<dbReference type="InterPro" id="IPR036116">
    <property type="entry name" value="FN3_sf"/>
</dbReference>
<dbReference type="Proteomes" id="UP000050833">
    <property type="component" value="Unassembled WGS sequence"/>
</dbReference>
<feature type="signal peptide" evidence="2">
    <location>
        <begin position="1"/>
        <end position="26"/>
    </location>
</feature>
<dbReference type="Gene3D" id="2.60.40.10">
    <property type="entry name" value="Immunoglobulins"/>
    <property type="match status" value="1"/>
</dbReference>
<protein>
    <recommendedName>
        <fullName evidence="3">Fibronectin type-III domain-containing protein</fullName>
    </recommendedName>
</protein>
<evidence type="ECO:0000313" key="5">
    <source>
        <dbReference type="Proteomes" id="UP000050833"/>
    </source>
</evidence>
<comment type="caution">
    <text evidence="4">The sequence shown here is derived from an EMBL/GenBank/DDBJ whole genome shotgun (WGS) entry which is preliminary data.</text>
</comment>
<evidence type="ECO:0000256" key="2">
    <source>
        <dbReference type="SAM" id="SignalP"/>
    </source>
</evidence>
<keyword evidence="5" id="KW-1185">Reference proteome</keyword>
<dbReference type="RefSeq" id="WP_055943826.1">
    <property type="nucleotide sequence ID" value="NZ_JAQDCV010000002.1"/>
</dbReference>
<feature type="compositionally biased region" description="Low complexity" evidence="1">
    <location>
        <begin position="84"/>
        <end position="129"/>
    </location>
</feature>
<feature type="compositionally biased region" description="Polar residues" evidence="1">
    <location>
        <begin position="60"/>
        <end position="74"/>
    </location>
</feature>
<accession>A0AAW3JQP8</accession>
<keyword evidence="2" id="KW-0732">Signal</keyword>
<gene>
    <name evidence="4" type="ORF">APZ18_08520</name>
</gene>
<dbReference type="PROSITE" id="PS50853">
    <property type="entry name" value="FN3"/>
    <property type="match status" value="1"/>
</dbReference>
<dbReference type="InterPro" id="IPR013783">
    <property type="entry name" value="Ig-like_fold"/>
</dbReference>
<dbReference type="SMART" id="SM00060">
    <property type="entry name" value="FN3"/>
    <property type="match status" value="1"/>
</dbReference>
<evidence type="ECO:0000256" key="1">
    <source>
        <dbReference type="SAM" id="MobiDB-lite"/>
    </source>
</evidence>
<evidence type="ECO:0000259" key="3">
    <source>
        <dbReference type="PROSITE" id="PS50853"/>
    </source>
</evidence>
<dbReference type="Pfam" id="PF00041">
    <property type="entry name" value="fn3"/>
    <property type="match status" value="1"/>
</dbReference>
<sequence>MKKKDKKITALFMTFCIILGLLSQYAPDWSVKAAESTGSYKIMATSGSSVSSGETVTATPSATFTPDPTATVISTEEPADSDKTTVPSTSPSVTYIPATTNPVPTNPASTLTPRTTPGADTTATNAPTTKPTVVTTKKSITVVDKKIVAPGKVKITKAKNVSKKKIKLTWKKQSKALVYQVKYSIYKSFRKPKTKATMKCSYTLSGLKKKKTYYIKVRGYTLKKGKRLYGKWSTVKKVKVKK</sequence>
<evidence type="ECO:0000313" key="4">
    <source>
        <dbReference type="EMBL" id="KQC84762.1"/>
    </source>
</evidence>
<reference evidence="4 5" key="1">
    <citation type="submission" date="2015-10" db="EMBL/GenBank/DDBJ databases">
        <title>Butyribacter intestini gen. nov., sp. nov., a butyric acid-producing bacterium of the family Lachnospiraceae isolated from the human faeces.</title>
        <authorList>
            <person name="Zou Y."/>
            <person name="Xue W."/>
            <person name="Luo G."/>
            <person name="Lv M."/>
        </authorList>
    </citation>
    <scope>NUCLEOTIDE SEQUENCE [LARGE SCALE GENOMIC DNA]</scope>
    <source>
        <strain evidence="4 5">TF01-11</strain>
    </source>
</reference>
<organism evidence="4 5">
    <name type="scientific">Butyribacter intestini</name>
    <dbReference type="NCBI Taxonomy" id="1703332"/>
    <lineage>
        <taxon>Bacteria</taxon>
        <taxon>Bacillati</taxon>
        <taxon>Bacillota</taxon>
        <taxon>Clostridia</taxon>
        <taxon>Lachnospirales</taxon>
        <taxon>Lachnospiraceae</taxon>
        <taxon>Butyribacter</taxon>
    </lineage>
</organism>
<dbReference type="AlphaFoldDB" id="A0AAW3JQP8"/>